<proteinExistence type="inferred from homology"/>
<name>A0A2S8BL60_9MYCO</name>
<dbReference type="InterPro" id="IPR023606">
    <property type="entry name" value="CoA-Trfase_III_dom_1_sf"/>
</dbReference>
<keyword evidence="2 3" id="KW-0808">Transferase</keyword>
<dbReference type="EMBL" id="PPEA01000348">
    <property type="protein sequence ID" value="PQM47369.1"/>
    <property type="molecule type" value="Genomic_DNA"/>
</dbReference>
<protein>
    <submittedName>
        <fullName evidence="3">Succinyl-CoA--L-malate CoA-transferase beta subunit</fullName>
        <ecNumber evidence="3">2.8.3.22</ecNumber>
    </submittedName>
</protein>
<accession>A0A2S8BL60</accession>
<dbReference type="InterPro" id="IPR003673">
    <property type="entry name" value="CoA-Trfase_fam_III"/>
</dbReference>
<dbReference type="InterPro" id="IPR050509">
    <property type="entry name" value="CoA-transferase_III"/>
</dbReference>
<dbReference type="Pfam" id="PF02515">
    <property type="entry name" value="CoA_transf_3"/>
    <property type="match status" value="1"/>
</dbReference>
<comment type="similarity">
    <text evidence="1">Belongs to the CoA-transferase III family.</text>
</comment>
<dbReference type="PANTHER" id="PTHR48228:SF6">
    <property type="entry name" value="L-CARNITINE COA-TRANSFERASE"/>
    <property type="match status" value="1"/>
</dbReference>
<dbReference type="SUPFAM" id="SSF89796">
    <property type="entry name" value="CoA-transferase family III (CaiB/BaiF)"/>
    <property type="match status" value="1"/>
</dbReference>
<evidence type="ECO:0000313" key="3">
    <source>
        <dbReference type="EMBL" id="PQM47369.1"/>
    </source>
</evidence>
<dbReference type="GO" id="GO:0016740">
    <property type="term" value="F:transferase activity"/>
    <property type="evidence" value="ECO:0007669"/>
    <property type="project" value="UniProtKB-KW"/>
</dbReference>
<dbReference type="Gene3D" id="3.40.50.10540">
    <property type="entry name" value="Crotonobetainyl-coa:carnitine coa-transferase, domain 1"/>
    <property type="match status" value="1"/>
</dbReference>
<evidence type="ECO:0000313" key="4">
    <source>
        <dbReference type="Proteomes" id="UP000238296"/>
    </source>
</evidence>
<dbReference type="EC" id="2.8.3.22" evidence="3"/>
<dbReference type="PANTHER" id="PTHR48228">
    <property type="entry name" value="SUCCINYL-COA--D-CITRAMALATE COA-TRANSFERASE"/>
    <property type="match status" value="1"/>
</dbReference>
<dbReference type="AlphaFoldDB" id="A0A2S8BL60"/>
<dbReference type="InterPro" id="IPR044855">
    <property type="entry name" value="CoA-Trfase_III_dom3_sf"/>
</dbReference>
<evidence type="ECO:0000256" key="1">
    <source>
        <dbReference type="ARBA" id="ARBA00008383"/>
    </source>
</evidence>
<gene>
    <name evidence="3" type="primary">smtB_5</name>
    <name evidence="3" type="ORF">C1Y40_02446</name>
</gene>
<dbReference type="Gene3D" id="3.30.1540.10">
    <property type="entry name" value="formyl-coa transferase, domain 3"/>
    <property type="match status" value="1"/>
</dbReference>
<evidence type="ECO:0000256" key="2">
    <source>
        <dbReference type="ARBA" id="ARBA00022679"/>
    </source>
</evidence>
<reference evidence="3 4" key="1">
    <citation type="journal article" date="2017" name="Int. J. Syst. Evol. Microbiol.">
        <title>Mycobacterium talmoniae sp. nov., a slowly growing mycobacterium isolated from human respiratory samples.</title>
        <authorList>
            <person name="Davidson R.M."/>
            <person name="DeGroote M.A."/>
            <person name="Marola J.L."/>
            <person name="Buss S."/>
            <person name="Jones V."/>
            <person name="McNeil M.R."/>
            <person name="Freifeld A.G."/>
            <person name="Elaine Epperson L."/>
            <person name="Hasan N.A."/>
            <person name="Jackson M."/>
            <person name="Iwen P.C."/>
            <person name="Salfinger M."/>
            <person name="Strong M."/>
        </authorList>
    </citation>
    <scope>NUCLEOTIDE SEQUENCE [LARGE SCALE GENOMIC DNA]</scope>
    <source>
        <strain evidence="3 4">ATCC BAA-2683</strain>
    </source>
</reference>
<sequence length="398" mass="43184">MTPMMLDGIRVLDLATLAAAPLAATYLGEFGADVIKIEQPGGGDPIRSWGNQRDDVGLMWKSVSRNKRSITCNLRVPEGQQLVRKLVEHADVVIANTRPQTLRKWGLDYPALRDVNDRIVMLHITGFGLTGPKSERPGFGTLGEAMSGFANITGEADGPPTLPPFMLADGVASLNGAYAVMMALYHRDVHGAPGQLIDINLIDPLARLLEQTLLGYDQLGLVPTRAGNRWDISAPRNTYRTADGRWLAMSGSSPALALRVFRAIGRADLVDDADFADPQRRLARAREVDQVVADWVATKTLEQAMAVFDAEQVAAAPVYDITDLVADEQLAHREVFVKVGDSELGAMTVQAPVPRFSDTAGRVAHLGPRLGEHNTEVYGELLHLTASDLDDLRARGVL</sequence>
<organism evidence="3 4">
    <name type="scientific">Mycobacterium talmoniae</name>
    <dbReference type="NCBI Taxonomy" id="1858794"/>
    <lineage>
        <taxon>Bacteria</taxon>
        <taxon>Bacillati</taxon>
        <taxon>Actinomycetota</taxon>
        <taxon>Actinomycetes</taxon>
        <taxon>Mycobacteriales</taxon>
        <taxon>Mycobacteriaceae</taxon>
        <taxon>Mycobacterium</taxon>
    </lineage>
</organism>
<comment type="caution">
    <text evidence="3">The sequence shown here is derived from an EMBL/GenBank/DDBJ whole genome shotgun (WGS) entry which is preliminary data.</text>
</comment>
<dbReference type="Proteomes" id="UP000238296">
    <property type="component" value="Unassembled WGS sequence"/>
</dbReference>